<evidence type="ECO:0000313" key="1">
    <source>
        <dbReference type="EMBL" id="GAG40891.1"/>
    </source>
</evidence>
<sequence>IIGTEAFEHGVKDFLTKKEVAKNCKTLSRAIKYATYHLKFAK</sequence>
<organism evidence="1">
    <name type="scientific">marine sediment metagenome</name>
    <dbReference type="NCBI Taxonomy" id="412755"/>
    <lineage>
        <taxon>unclassified sequences</taxon>
        <taxon>metagenomes</taxon>
        <taxon>ecological metagenomes</taxon>
    </lineage>
</organism>
<proteinExistence type="predicted"/>
<comment type="caution">
    <text evidence="1">The sequence shown here is derived from an EMBL/GenBank/DDBJ whole genome shotgun (WGS) entry which is preliminary data.</text>
</comment>
<name>X0YWB6_9ZZZZ</name>
<accession>X0YWB6</accession>
<dbReference type="EMBL" id="BARS01040962">
    <property type="protein sequence ID" value="GAG40891.1"/>
    <property type="molecule type" value="Genomic_DNA"/>
</dbReference>
<dbReference type="AlphaFoldDB" id="X0YWB6"/>
<protein>
    <submittedName>
        <fullName evidence="1">Uncharacterized protein</fullName>
    </submittedName>
</protein>
<feature type="non-terminal residue" evidence="1">
    <location>
        <position position="1"/>
    </location>
</feature>
<reference evidence="1" key="1">
    <citation type="journal article" date="2014" name="Front. Microbiol.">
        <title>High frequency of phylogenetically diverse reductive dehalogenase-homologous genes in deep subseafloor sedimentary metagenomes.</title>
        <authorList>
            <person name="Kawai M."/>
            <person name="Futagami T."/>
            <person name="Toyoda A."/>
            <person name="Takaki Y."/>
            <person name="Nishi S."/>
            <person name="Hori S."/>
            <person name="Arai W."/>
            <person name="Tsubouchi T."/>
            <person name="Morono Y."/>
            <person name="Uchiyama I."/>
            <person name="Ito T."/>
            <person name="Fujiyama A."/>
            <person name="Inagaki F."/>
            <person name="Takami H."/>
        </authorList>
    </citation>
    <scope>NUCLEOTIDE SEQUENCE</scope>
    <source>
        <strain evidence="1">Expedition CK06-06</strain>
    </source>
</reference>
<gene>
    <name evidence="1" type="ORF">S01H1_62373</name>
</gene>